<dbReference type="GO" id="GO:0005524">
    <property type="term" value="F:ATP binding"/>
    <property type="evidence" value="ECO:0007669"/>
    <property type="project" value="UniProtKB-KW"/>
</dbReference>
<reference evidence="3" key="1">
    <citation type="submission" date="2021-01" db="EMBL/GenBank/DDBJ databases">
        <authorList>
            <person name="Corre E."/>
            <person name="Pelletier E."/>
            <person name="Niang G."/>
            <person name="Scheremetjew M."/>
            <person name="Finn R."/>
            <person name="Kale V."/>
            <person name="Holt S."/>
            <person name="Cochrane G."/>
            <person name="Meng A."/>
            <person name="Brown T."/>
            <person name="Cohen L."/>
        </authorList>
    </citation>
    <scope>NUCLEOTIDE SEQUENCE</scope>
    <source>
        <strain evidence="3">CCMP 2712</strain>
    </source>
</reference>
<protein>
    <submittedName>
        <fullName evidence="3">Uncharacterized protein</fullName>
    </submittedName>
</protein>
<keyword evidence="1" id="KW-0547">Nucleotide-binding</keyword>
<dbReference type="InterPro" id="IPR043129">
    <property type="entry name" value="ATPase_NBD"/>
</dbReference>
<keyword evidence="2" id="KW-0067">ATP-binding</keyword>
<dbReference type="SUPFAM" id="SSF53067">
    <property type="entry name" value="Actin-like ATPase domain"/>
    <property type="match status" value="2"/>
</dbReference>
<evidence type="ECO:0000256" key="2">
    <source>
        <dbReference type="ARBA" id="ARBA00022840"/>
    </source>
</evidence>
<gene>
    <name evidence="3" type="ORF">GTHE00462_LOCUS19129</name>
</gene>
<sequence length="568" mass="63434">MAVAMLSIDVGSSQTRLALMDKARSWPRHLEPLGEKSILSVLYHEPPANRYGRAALTRPARNCGRVLRDFPRILLADSMGKTSQDKYSSYTLKVEGSRSSYLVGQDEVSMEEVLQEFLTAVLAEVPSLTDEELKGIILPVPDALTTEARETCARAAQKAIDACGFTRRSELNEVAVTLVPCSLGPAILFAAQQEEKENVAPFIILDLGGGKLTCAAYEVVAGKIRLLATKTCPSLGGVDIENKVMEWISSQLNFPFMDSATAKFKIRKAVGPAVRDLTVADMVEIESENIMGKDVSIELSKCQFMEITSDVAEQVVLHVKDLIGQIENFPDEGGRIILLGGSSRVPLIESSVERLWASASDEDVDNLEGRHESAVGKDQRKPGRILSVDKTLHRENSVSIGSVLASLIWKESHWRAFNECDRRLHKFEEDVRDAIFTLCDNKRQSALQHILKETELNESQSSESLERAVHDGPLGEKGGCVDNAEQVQANLLITKWWKRLSRHRRWQQIRQLIKHDEVLLRFAQEQLHVDLGDRELQVLENKLLDPFFKESLLRWEGDDPRGADRSCS</sequence>
<dbReference type="EMBL" id="HBKN01024507">
    <property type="protein sequence ID" value="CAE2306908.1"/>
    <property type="molecule type" value="Transcribed_RNA"/>
</dbReference>
<dbReference type="PROSITE" id="PS01036">
    <property type="entry name" value="HSP70_3"/>
    <property type="match status" value="1"/>
</dbReference>
<dbReference type="InterPro" id="IPR018181">
    <property type="entry name" value="Heat_shock_70_CS"/>
</dbReference>
<dbReference type="InterPro" id="IPR013126">
    <property type="entry name" value="Hsp_70_fam"/>
</dbReference>
<evidence type="ECO:0000256" key="1">
    <source>
        <dbReference type="ARBA" id="ARBA00022741"/>
    </source>
</evidence>
<dbReference type="GO" id="GO:0140662">
    <property type="term" value="F:ATP-dependent protein folding chaperone"/>
    <property type="evidence" value="ECO:0007669"/>
    <property type="project" value="InterPro"/>
</dbReference>
<dbReference type="Gene3D" id="3.90.640.10">
    <property type="entry name" value="Actin, Chain A, domain 4"/>
    <property type="match status" value="1"/>
</dbReference>
<proteinExistence type="predicted"/>
<dbReference type="PANTHER" id="PTHR42749:SF1">
    <property type="entry name" value="CELL SHAPE-DETERMINING PROTEIN MREB"/>
    <property type="match status" value="1"/>
</dbReference>
<organism evidence="3">
    <name type="scientific">Guillardia theta</name>
    <name type="common">Cryptophyte</name>
    <name type="synonym">Cryptomonas phi</name>
    <dbReference type="NCBI Taxonomy" id="55529"/>
    <lineage>
        <taxon>Eukaryota</taxon>
        <taxon>Cryptophyceae</taxon>
        <taxon>Pyrenomonadales</taxon>
        <taxon>Geminigeraceae</taxon>
        <taxon>Guillardia</taxon>
    </lineage>
</organism>
<dbReference type="Pfam" id="PF00012">
    <property type="entry name" value="HSP70"/>
    <property type="match status" value="1"/>
</dbReference>
<name>A0A7S4KW90_GUITH</name>
<evidence type="ECO:0000313" key="3">
    <source>
        <dbReference type="EMBL" id="CAE2306908.1"/>
    </source>
</evidence>
<dbReference type="Gene3D" id="3.30.30.30">
    <property type="match status" value="1"/>
</dbReference>
<dbReference type="Gene3D" id="3.30.420.40">
    <property type="match status" value="2"/>
</dbReference>
<dbReference type="PANTHER" id="PTHR42749">
    <property type="entry name" value="CELL SHAPE-DETERMINING PROTEIN MREB"/>
    <property type="match status" value="1"/>
</dbReference>
<accession>A0A7S4KW90</accession>
<dbReference type="AlphaFoldDB" id="A0A7S4KW90"/>